<proteinExistence type="predicted"/>
<organism evidence="1">
    <name type="scientific">Siphoviridae sp. cty3u30</name>
    <dbReference type="NCBI Taxonomy" id="2825744"/>
    <lineage>
        <taxon>Viruses</taxon>
        <taxon>Duplodnaviria</taxon>
        <taxon>Heunggongvirae</taxon>
        <taxon>Uroviricota</taxon>
        <taxon>Caudoviricetes</taxon>
    </lineage>
</organism>
<evidence type="ECO:0000313" key="1">
    <source>
        <dbReference type="EMBL" id="DAE15014.1"/>
    </source>
</evidence>
<protein>
    <submittedName>
        <fullName evidence="1">Major tail protein</fullName>
    </submittedName>
</protein>
<sequence>MLYGAKKIQWAPFAETNPETASALPKYGTPVNLGALNKVTETINYNRTSAYGDNVKKVEIVEFKDGTLAVETLYVSNANASALTGAELGTSDGDKDLKFGSTDLAPYGGLAFYTSHMRDDGSKYYQGIYYPKVKANMEGEEYETKGESIVLGNAKLTFTVFEPLYGKYKIKSEEFDTEAKADAWVDDKVKASA</sequence>
<dbReference type="EMBL" id="BK015598">
    <property type="protein sequence ID" value="DAE15014.1"/>
    <property type="molecule type" value="Genomic_DNA"/>
</dbReference>
<accession>A0A8S5Q6M2</accession>
<name>A0A8S5Q6M2_9CAUD</name>
<reference evidence="1" key="1">
    <citation type="journal article" date="2021" name="Proc. Natl. Acad. Sci. U.S.A.">
        <title>A Catalog of Tens of Thousands of Viruses from Human Metagenomes Reveals Hidden Associations with Chronic Diseases.</title>
        <authorList>
            <person name="Tisza M.J."/>
            <person name="Buck C.B."/>
        </authorList>
    </citation>
    <scope>NUCLEOTIDE SEQUENCE</scope>
    <source>
        <strain evidence="1">Cty3u30</strain>
    </source>
</reference>